<dbReference type="AlphaFoldDB" id="A0A7J7KFJ1"/>
<feature type="domain" description="FHA" evidence="2">
    <location>
        <begin position="2"/>
        <end position="52"/>
    </location>
</feature>
<dbReference type="EMBL" id="VXIV02000642">
    <property type="protein sequence ID" value="KAF6036973.1"/>
    <property type="molecule type" value="Genomic_DNA"/>
</dbReference>
<protein>
    <recommendedName>
        <fullName evidence="2">FHA domain-containing protein</fullName>
    </recommendedName>
</protein>
<dbReference type="OrthoDB" id="444265at2759"/>
<keyword evidence="4" id="KW-1185">Reference proteome</keyword>
<dbReference type="InterPro" id="IPR051176">
    <property type="entry name" value="Cent_Immune-Sig_Mod"/>
</dbReference>
<evidence type="ECO:0000259" key="2">
    <source>
        <dbReference type="PROSITE" id="PS50006"/>
    </source>
</evidence>
<dbReference type="Pfam" id="PF00498">
    <property type="entry name" value="FHA"/>
    <property type="match status" value="1"/>
</dbReference>
<keyword evidence="1" id="KW-0812">Transmembrane</keyword>
<dbReference type="SMART" id="SM00240">
    <property type="entry name" value="FHA"/>
    <property type="match status" value="1"/>
</dbReference>
<evidence type="ECO:0000313" key="3">
    <source>
        <dbReference type="EMBL" id="KAF6036973.1"/>
    </source>
</evidence>
<reference evidence="3" key="1">
    <citation type="submission" date="2020-06" db="EMBL/GenBank/DDBJ databases">
        <title>Draft genome of Bugula neritina, a colonial animal packing powerful symbionts and potential medicines.</title>
        <authorList>
            <person name="Rayko M."/>
        </authorList>
    </citation>
    <scope>NUCLEOTIDE SEQUENCE [LARGE SCALE GENOMIC DNA]</scope>
    <source>
        <strain evidence="3">Kwan_BN1</strain>
    </source>
</reference>
<dbReference type="Gene3D" id="2.60.200.20">
    <property type="match status" value="1"/>
</dbReference>
<dbReference type="SUPFAM" id="SSF49879">
    <property type="entry name" value="SMAD/FHA domain"/>
    <property type="match status" value="1"/>
</dbReference>
<dbReference type="InterPro" id="IPR000253">
    <property type="entry name" value="FHA_dom"/>
</dbReference>
<comment type="caution">
    <text evidence="3">The sequence shown here is derived from an EMBL/GenBank/DDBJ whole genome shotgun (WGS) entry which is preliminary data.</text>
</comment>
<feature type="transmembrane region" description="Helical" evidence="1">
    <location>
        <begin position="72"/>
        <end position="91"/>
    </location>
</feature>
<keyword evidence="1" id="KW-0472">Membrane</keyword>
<organism evidence="3 4">
    <name type="scientific">Bugula neritina</name>
    <name type="common">Brown bryozoan</name>
    <name type="synonym">Sertularia neritina</name>
    <dbReference type="NCBI Taxonomy" id="10212"/>
    <lineage>
        <taxon>Eukaryota</taxon>
        <taxon>Metazoa</taxon>
        <taxon>Spiralia</taxon>
        <taxon>Lophotrochozoa</taxon>
        <taxon>Bryozoa</taxon>
        <taxon>Gymnolaemata</taxon>
        <taxon>Cheilostomatida</taxon>
        <taxon>Flustrina</taxon>
        <taxon>Buguloidea</taxon>
        <taxon>Bugulidae</taxon>
        <taxon>Bugula</taxon>
    </lineage>
</organism>
<name>A0A7J7KFJ1_BUGNE</name>
<dbReference type="PROSITE" id="PS50006">
    <property type="entry name" value="FHA_DOMAIN"/>
    <property type="match status" value="1"/>
</dbReference>
<dbReference type="Proteomes" id="UP000593567">
    <property type="component" value="Unassembled WGS sequence"/>
</dbReference>
<gene>
    <name evidence="3" type="ORF">EB796_004727</name>
</gene>
<sequence length="101" mass="11495">MVFLGRCNCDINIQWDCVDKRHALLTYNHYQNNFQVKDLGTSAGTFINGKRIPDQTFIAVDVGDTLQLGDHILLHSFIVAIILLIGKNLFIKMFWCTIAPK</sequence>
<accession>A0A7J7KFJ1</accession>
<proteinExistence type="predicted"/>
<dbReference type="PANTHER" id="PTHR15715">
    <property type="entry name" value="CENTROSOMAL PROTEIN OF 170 KDA"/>
    <property type="match status" value="1"/>
</dbReference>
<evidence type="ECO:0000313" key="4">
    <source>
        <dbReference type="Proteomes" id="UP000593567"/>
    </source>
</evidence>
<keyword evidence="1" id="KW-1133">Transmembrane helix</keyword>
<dbReference type="InterPro" id="IPR008984">
    <property type="entry name" value="SMAD_FHA_dom_sf"/>
</dbReference>
<dbReference type="PANTHER" id="PTHR15715:SF47">
    <property type="entry name" value="FHA DOMAIN-CONTAINING PROTEIN"/>
    <property type="match status" value="1"/>
</dbReference>
<evidence type="ECO:0000256" key="1">
    <source>
        <dbReference type="SAM" id="Phobius"/>
    </source>
</evidence>